<reference evidence="2" key="1">
    <citation type="journal article" date="2023" name="Front. Plant Sci.">
        <title>Chromosomal-level genome assembly of Melastoma candidum provides insights into trichome evolution.</title>
        <authorList>
            <person name="Zhong Y."/>
            <person name="Wu W."/>
            <person name="Sun C."/>
            <person name="Zou P."/>
            <person name="Liu Y."/>
            <person name="Dai S."/>
            <person name="Zhou R."/>
        </authorList>
    </citation>
    <scope>NUCLEOTIDE SEQUENCE [LARGE SCALE GENOMIC DNA]</scope>
</reference>
<evidence type="ECO:0000313" key="2">
    <source>
        <dbReference type="Proteomes" id="UP001057402"/>
    </source>
</evidence>
<gene>
    <name evidence="1" type="ORF">MLD38_022038</name>
</gene>
<organism evidence="1 2">
    <name type="scientific">Melastoma candidum</name>
    <dbReference type="NCBI Taxonomy" id="119954"/>
    <lineage>
        <taxon>Eukaryota</taxon>
        <taxon>Viridiplantae</taxon>
        <taxon>Streptophyta</taxon>
        <taxon>Embryophyta</taxon>
        <taxon>Tracheophyta</taxon>
        <taxon>Spermatophyta</taxon>
        <taxon>Magnoliopsida</taxon>
        <taxon>eudicotyledons</taxon>
        <taxon>Gunneridae</taxon>
        <taxon>Pentapetalae</taxon>
        <taxon>rosids</taxon>
        <taxon>malvids</taxon>
        <taxon>Myrtales</taxon>
        <taxon>Melastomataceae</taxon>
        <taxon>Melastomatoideae</taxon>
        <taxon>Melastomateae</taxon>
        <taxon>Melastoma</taxon>
    </lineage>
</organism>
<sequence>MDADVFEEFKDPATGKFRKSLAGNSLGVLSLFEASYMLVHEGCVLQEALDFTSAYLNSVDETTGSLFITKLARHALIQHIQRGYPRLEAWRYICICQDDAFVNENVLALAKLDFNSAEVEPEGNLRYREVRKTKLPFSRRHLLYNLSGIAIGVYDGRLPCRWWKDGAFMGNLPFVRNRNVVSYLWVLGVYFEPECSAARFVTEVLIMLSLIDDMFDAYGKPEELELFTKALDRGDVSSMDGFSESMKFFYRKLTDVYNEMEEEMARRGCSYRLSYGKQSVKDHAKASITEAKWFREKYTPLLDEYIAVAATNIAVKAMAVNCLVGMGDVVTEDAFEWLSYTPHVMQSVMTASRYWHDIVGWSRKEVTWFRLSIAS</sequence>
<comment type="caution">
    <text evidence="1">The sequence shown here is derived from an EMBL/GenBank/DDBJ whole genome shotgun (WGS) entry which is preliminary data.</text>
</comment>
<name>A0ACB9QHU0_9MYRT</name>
<evidence type="ECO:0000313" key="1">
    <source>
        <dbReference type="EMBL" id="KAI4366119.1"/>
    </source>
</evidence>
<keyword evidence="2" id="KW-1185">Reference proteome</keyword>
<protein>
    <submittedName>
        <fullName evidence="1">Uncharacterized protein</fullName>
    </submittedName>
</protein>
<proteinExistence type="predicted"/>
<dbReference type="Proteomes" id="UP001057402">
    <property type="component" value="Chromosome 6"/>
</dbReference>
<dbReference type="EMBL" id="CM042885">
    <property type="protein sequence ID" value="KAI4366119.1"/>
    <property type="molecule type" value="Genomic_DNA"/>
</dbReference>
<accession>A0ACB9QHU0</accession>